<protein>
    <recommendedName>
        <fullName evidence="8">Zn(2)-C6 fungal-type domain-containing protein</fullName>
    </recommendedName>
</protein>
<dbReference type="GO" id="GO:0006351">
    <property type="term" value="P:DNA-templated transcription"/>
    <property type="evidence" value="ECO:0007669"/>
    <property type="project" value="InterPro"/>
</dbReference>
<dbReference type="Pfam" id="PF00172">
    <property type="entry name" value="Zn_clus"/>
    <property type="match status" value="1"/>
</dbReference>
<keyword evidence="5" id="KW-0804">Transcription</keyword>
<dbReference type="PROSITE" id="PS50048">
    <property type="entry name" value="ZN2_CY6_FUNGAL_2"/>
    <property type="match status" value="1"/>
</dbReference>
<dbReference type="InterPro" id="IPR051089">
    <property type="entry name" value="prtT"/>
</dbReference>
<keyword evidence="6" id="KW-0539">Nucleus</keyword>
<evidence type="ECO:0000256" key="5">
    <source>
        <dbReference type="ARBA" id="ARBA00023163"/>
    </source>
</evidence>
<keyword evidence="2" id="KW-0479">Metal-binding</keyword>
<evidence type="ECO:0000256" key="1">
    <source>
        <dbReference type="ARBA" id="ARBA00004123"/>
    </source>
</evidence>
<dbReference type="GO" id="GO:0000976">
    <property type="term" value="F:transcription cis-regulatory region binding"/>
    <property type="evidence" value="ECO:0007669"/>
    <property type="project" value="TreeGrafter"/>
</dbReference>
<dbReference type="InterPro" id="IPR007219">
    <property type="entry name" value="XnlR_reg_dom"/>
</dbReference>
<evidence type="ECO:0000259" key="8">
    <source>
        <dbReference type="PROSITE" id="PS50048"/>
    </source>
</evidence>
<comment type="caution">
    <text evidence="9">The sequence shown here is derived from an EMBL/GenBank/DDBJ whole genome shotgun (WGS) entry which is preliminary data.</text>
</comment>
<organism evidence="9 10">
    <name type="scientific">Lojkania enalia</name>
    <dbReference type="NCBI Taxonomy" id="147567"/>
    <lineage>
        <taxon>Eukaryota</taxon>
        <taxon>Fungi</taxon>
        <taxon>Dikarya</taxon>
        <taxon>Ascomycota</taxon>
        <taxon>Pezizomycotina</taxon>
        <taxon>Dothideomycetes</taxon>
        <taxon>Pleosporomycetidae</taxon>
        <taxon>Pleosporales</taxon>
        <taxon>Pleosporales incertae sedis</taxon>
        <taxon>Lojkania</taxon>
    </lineage>
</organism>
<dbReference type="InterPro" id="IPR001138">
    <property type="entry name" value="Zn2Cys6_DnaBD"/>
</dbReference>
<dbReference type="PANTHER" id="PTHR31845">
    <property type="entry name" value="FINGER DOMAIN PROTEIN, PUTATIVE-RELATED"/>
    <property type="match status" value="1"/>
</dbReference>
<proteinExistence type="predicted"/>
<comment type="subcellular location">
    <subcellularLocation>
        <location evidence="1">Nucleus</location>
    </subcellularLocation>
</comment>
<evidence type="ECO:0000256" key="6">
    <source>
        <dbReference type="ARBA" id="ARBA00023242"/>
    </source>
</evidence>
<dbReference type="CDD" id="cd00067">
    <property type="entry name" value="GAL4"/>
    <property type="match status" value="1"/>
</dbReference>
<dbReference type="Pfam" id="PF04082">
    <property type="entry name" value="Fungal_trans"/>
    <property type="match status" value="1"/>
</dbReference>
<keyword evidence="10" id="KW-1185">Reference proteome</keyword>
<dbReference type="GO" id="GO:0000981">
    <property type="term" value="F:DNA-binding transcription factor activity, RNA polymerase II-specific"/>
    <property type="evidence" value="ECO:0007669"/>
    <property type="project" value="InterPro"/>
</dbReference>
<dbReference type="Proteomes" id="UP000800093">
    <property type="component" value="Unassembled WGS sequence"/>
</dbReference>
<feature type="domain" description="Zn(2)-C6 fungal-type" evidence="8">
    <location>
        <begin position="14"/>
        <end position="47"/>
    </location>
</feature>
<dbReference type="Gene3D" id="4.10.240.10">
    <property type="entry name" value="Zn(2)-C6 fungal-type DNA-binding domain"/>
    <property type="match status" value="1"/>
</dbReference>
<name>A0A9P4N7Z9_9PLEO</name>
<dbReference type="PROSITE" id="PS00463">
    <property type="entry name" value="ZN2_CY6_FUNGAL_1"/>
    <property type="match status" value="1"/>
</dbReference>
<accession>A0A9P4N7Z9</accession>
<keyword evidence="4" id="KW-0238">DNA-binding</keyword>
<dbReference type="GO" id="GO:0005634">
    <property type="term" value="C:nucleus"/>
    <property type="evidence" value="ECO:0007669"/>
    <property type="project" value="UniProtKB-SubCell"/>
</dbReference>
<gene>
    <name evidence="9" type="ORF">CC78DRAFT_456593</name>
</gene>
<dbReference type="SUPFAM" id="SSF57701">
    <property type="entry name" value="Zn2/Cys6 DNA-binding domain"/>
    <property type="match status" value="1"/>
</dbReference>
<dbReference type="SMART" id="SM00066">
    <property type="entry name" value="GAL4"/>
    <property type="match status" value="1"/>
</dbReference>
<feature type="region of interest" description="Disordered" evidence="7">
    <location>
        <begin position="69"/>
        <end position="104"/>
    </location>
</feature>
<dbReference type="CDD" id="cd12148">
    <property type="entry name" value="fungal_TF_MHR"/>
    <property type="match status" value="1"/>
</dbReference>
<reference evidence="10" key="1">
    <citation type="journal article" date="2020" name="Stud. Mycol.">
        <title>101 Dothideomycetes genomes: A test case for predicting lifestyles and emergence of pathogens.</title>
        <authorList>
            <person name="Haridas S."/>
            <person name="Albert R."/>
            <person name="Binder M."/>
            <person name="Bloem J."/>
            <person name="LaButti K."/>
            <person name="Salamov A."/>
            <person name="Andreopoulos B."/>
            <person name="Baker S."/>
            <person name="Barry K."/>
            <person name="Bills G."/>
            <person name="Bluhm B."/>
            <person name="Cannon C."/>
            <person name="Castanera R."/>
            <person name="Culley D."/>
            <person name="Daum C."/>
            <person name="Ezra D."/>
            <person name="Gonzalez J."/>
            <person name="Henrissat B."/>
            <person name="Kuo A."/>
            <person name="Liang C."/>
            <person name="Lipzen A."/>
            <person name="Lutzoni F."/>
            <person name="Magnuson J."/>
            <person name="Mondo S."/>
            <person name="Nolan M."/>
            <person name="Ohm R."/>
            <person name="Pangilinan J."/>
            <person name="Park H.-J."/>
            <person name="Ramirez L."/>
            <person name="Alfaro M."/>
            <person name="Sun H."/>
            <person name="Tritt A."/>
            <person name="Yoshinaga Y."/>
            <person name="Zwiers L.-H."/>
            <person name="Turgeon B."/>
            <person name="Goodwin S."/>
            <person name="Spatafora J."/>
            <person name="Crous P."/>
            <person name="Grigoriev I."/>
        </authorList>
    </citation>
    <scope>NUCLEOTIDE SEQUENCE [LARGE SCALE GENOMIC DNA]</scope>
    <source>
        <strain evidence="10">CBS 304.66</strain>
    </source>
</reference>
<keyword evidence="3" id="KW-0805">Transcription regulation</keyword>
<evidence type="ECO:0000256" key="2">
    <source>
        <dbReference type="ARBA" id="ARBA00022723"/>
    </source>
</evidence>
<sequence>MSGSRQRKQQKMAACVHCRQMKLKCDGNEKFPAPCSRCYSSGLNCHVDPLFKRTAKRERLNAVERQLREIRERLDAPKTTSPQETQPHPRGGSSATTTESPESFDPSMFRLAIQDIRTKFGSRILHSIELQPNLIAELVEEFYTNYHNQFPILPDVSALLSHWENSDLLFWTIMSISLRNKAEHRDTFLLLATSVRDLAFDIMRTGPLSLQSIQSFLLLCCWPPPFGATIDDPSLAFVSVATIYSMRLGLHRPKFPTTFAANGYVSSFDDFALIQRSKAWIGCFILNYCVSSYLGIPPTVQPDHSLLEAAASQPSWLPDSLFFQLQIARHGMNICSTLGNHEMTPSGLLPNPSPYLRAFDSELRLQETQLYQKWSRHDFINFLGCKMILYGFGVTAYDSNSEIEGLQGLSGYNNRLNSHHWTEQAYITASMLIQTACTMKEGFLFSMIHLQRWLTCAILFLLRLIIFPQAHQFDEAAIRNGINQGWELLRKCSLRENDHMARACAVIAYLSSKSHSGDAKHNVPTVRTQAKMGTNLVEDMVAIARERFSQHIRDQMPHDCTSAAAVEQAIGTMEQAMGNPPNDILFDDPFSTHFTEDWTTLLQNF</sequence>
<evidence type="ECO:0000256" key="3">
    <source>
        <dbReference type="ARBA" id="ARBA00023015"/>
    </source>
</evidence>
<dbReference type="GO" id="GO:0008270">
    <property type="term" value="F:zinc ion binding"/>
    <property type="evidence" value="ECO:0007669"/>
    <property type="project" value="InterPro"/>
</dbReference>
<dbReference type="OrthoDB" id="3163292at2759"/>
<evidence type="ECO:0000313" key="10">
    <source>
        <dbReference type="Proteomes" id="UP000800093"/>
    </source>
</evidence>
<evidence type="ECO:0000256" key="7">
    <source>
        <dbReference type="SAM" id="MobiDB-lite"/>
    </source>
</evidence>
<dbReference type="AlphaFoldDB" id="A0A9P4N7Z9"/>
<dbReference type="InterPro" id="IPR036864">
    <property type="entry name" value="Zn2-C6_fun-type_DNA-bd_sf"/>
</dbReference>
<dbReference type="EMBL" id="ML986589">
    <property type="protein sequence ID" value="KAF2267779.1"/>
    <property type="molecule type" value="Genomic_DNA"/>
</dbReference>
<evidence type="ECO:0000256" key="4">
    <source>
        <dbReference type="ARBA" id="ARBA00023125"/>
    </source>
</evidence>
<dbReference type="PANTHER" id="PTHR31845:SF21">
    <property type="entry name" value="REGULATORY PROTEIN LEU3"/>
    <property type="match status" value="1"/>
</dbReference>
<evidence type="ECO:0000313" key="9">
    <source>
        <dbReference type="EMBL" id="KAF2267779.1"/>
    </source>
</evidence>